<proteinExistence type="predicted"/>
<protein>
    <submittedName>
        <fullName evidence="1">Uncharacterized protein</fullName>
    </submittedName>
</protein>
<dbReference type="AlphaFoldDB" id="A0A9D4IJ36"/>
<evidence type="ECO:0000313" key="1">
    <source>
        <dbReference type="EMBL" id="KAH3776120.1"/>
    </source>
</evidence>
<comment type="caution">
    <text evidence="1">The sequence shown here is derived from an EMBL/GenBank/DDBJ whole genome shotgun (WGS) entry which is preliminary data.</text>
</comment>
<evidence type="ECO:0000313" key="2">
    <source>
        <dbReference type="Proteomes" id="UP000828390"/>
    </source>
</evidence>
<accession>A0A9D4IJ36</accession>
<reference evidence="1" key="1">
    <citation type="journal article" date="2019" name="bioRxiv">
        <title>The Genome of the Zebra Mussel, Dreissena polymorpha: A Resource for Invasive Species Research.</title>
        <authorList>
            <person name="McCartney M.A."/>
            <person name="Auch B."/>
            <person name="Kono T."/>
            <person name="Mallez S."/>
            <person name="Zhang Y."/>
            <person name="Obille A."/>
            <person name="Becker A."/>
            <person name="Abrahante J.E."/>
            <person name="Garbe J."/>
            <person name="Badalamenti J.P."/>
            <person name="Herman A."/>
            <person name="Mangelson H."/>
            <person name="Liachko I."/>
            <person name="Sullivan S."/>
            <person name="Sone E.D."/>
            <person name="Koren S."/>
            <person name="Silverstein K.A.T."/>
            <person name="Beckman K.B."/>
            <person name="Gohl D.M."/>
        </authorList>
    </citation>
    <scope>NUCLEOTIDE SEQUENCE</scope>
    <source>
        <strain evidence="1">Duluth1</strain>
        <tissue evidence="1">Whole animal</tissue>
    </source>
</reference>
<dbReference type="EMBL" id="JAIWYP010000009">
    <property type="protein sequence ID" value="KAH3776120.1"/>
    <property type="molecule type" value="Genomic_DNA"/>
</dbReference>
<dbReference type="Proteomes" id="UP000828390">
    <property type="component" value="Unassembled WGS sequence"/>
</dbReference>
<sequence>MIHSIINPESKYLLRPCSLQPLVNVAVVKVEVGRAAPEHMAVSAALLLHCWVNYQYLNLTEAAQQVYLLPLQ</sequence>
<name>A0A9D4IJ36_DREPO</name>
<gene>
    <name evidence="1" type="ORF">DPMN_177534</name>
</gene>
<reference evidence="1" key="2">
    <citation type="submission" date="2020-11" db="EMBL/GenBank/DDBJ databases">
        <authorList>
            <person name="McCartney M.A."/>
            <person name="Auch B."/>
            <person name="Kono T."/>
            <person name="Mallez S."/>
            <person name="Becker A."/>
            <person name="Gohl D.M."/>
            <person name="Silverstein K.A.T."/>
            <person name="Koren S."/>
            <person name="Bechman K.B."/>
            <person name="Herman A."/>
            <person name="Abrahante J.E."/>
            <person name="Garbe J."/>
        </authorList>
    </citation>
    <scope>NUCLEOTIDE SEQUENCE</scope>
    <source>
        <strain evidence="1">Duluth1</strain>
        <tissue evidence="1">Whole animal</tissue>
    </source>
</reference>
<keyword evidence="2" id="KW-1185">Reference proteome</keyword>
<organism evidence="1 2">
    <name type="scientific">Dreissena polymorpha</name>
    <name type="common">Zebra mussel</name>
    <name type="synonym">Mytilus polymorpha</name>
    <dbReference type="NCBI Taxonomy" id="45954"/>
    <lineage>
        <taxon>Eukaryota</taxon>
        <taxon>Metazoa</taxon>
        <taxon>Spiralia</taxon>
        <taxon>Lophotrochozoa</taxon>
        <taxon>Mollusca</taxon>
        <taxon>Bivalvia</taxon>
        <taxon>Autobranchia</taxon>
        <taxon>Heteroconchia</taxon>
        <taxon>Euheterodonta</taxon>
        <taxon>Imparidentia</taxon>
        <taxon>Neoheterodontei</taxon>
        <taxon>Myida</taxon>
        <taxon>Dreissenoidea</taxon>
        <taxon>Dreissenidae</taxon>
        <taxon>Dreissena</taxon>
    </lineage>
</organism>